<keyword evidence="2" id="KW-0479">Metal-binding</keyword>
<dbReference type="GO" id="GO:0060395">
    <property type="term" value="P:SMAD protein signal transduction"/>
    <property type="evidence" value="ECO:0007669"/>
    <property type="project" value="TreeGrafter"/>
</dbReference>
<reference evidence="10 11" key="1">
    <citation type="journal article" date="2017" name="Curr. Biol.">
        <title>Genome architecture and evolution of a unichromosomal asexual nematode.</title>
        <authorList>
            <person name="Fradin H."/>
            <person name="Zegar C."/>
            <person name="Gutwein M."/>
            <person name="Lucas J."/>
            <person name="Kovtun M."/>
            <person name="Corcoran D."/>
            <person name="Baugh L.R."/>
            <person name="Kiontke K."/>
            <person name="Gunsalus K."/>
            <person name="Fitch D.H."/>
            <person name="Piano F."/>
        </authorList>
    </citation>
    <scope>NUCLEOTIDE SEQUENCE [LARGE SCALE GENOMIC DNA]</scope>
    <source>
        <strain evidence="10">PF1309</strain>
    </source>
</reference>
<evidence type="ECO:0000256" key="3">
    <source>
        <dbReference type="ARBA" id="ARBA00022833"/>
    </source>
</evidence>
<comment type="similarity">
    <text evidence="1 7">Belongs to the dwarfin/SMAD family.</text>
</comment>
<evidence type="ECO:0000256" key="1">
    <source>
        <dbReference type="ARBA" id="ARBA00005545"/>
    </source>
</evidence>
<dbReference type="GO" id="GO:0030154">
    <property type="term" value="P:cell differentiation"/>
    <property type="evidence" value="ECO:0007669"/>
    <property type="project" value="TreeGrafter"/>
</dbReference>
<dbReference type="InterPro" id="IPR013019">
    <property type="entry name" value="MAD_homology_MH1"/>
</dbReference>
<protein>
    <recommendedName>
        <fullName evidence="7">Mothers against decapentaplegic homolog</fullName>
        <shortName evidence="7">MAD homolog</shortName>
        <shortName evidence="7">Mothers against DPP homolog</shortName>
    </recommendedName>
    <alternativeName>
        <fullName evidence="7">SMAD family member</fullName>
    </alternativeName>
</protein>
<keyword evidence="7" id="KW-0963">Cytoplasm</keyword>
<dbReference type="OrthoDB" id="5794312at2759"/>
<name>A0A2A2LFW9_9BILA</name>
<evidence type="ECO:0000259" key="8">
    <source>
        <dbReference type="PROSITE" id="PS51075"/>
    </source>
</evidence>
<dbReference type="InterPro" id="IPR001132">
    <property type="entry name" value="SMAD_dom_Dwarfin-type"/>
</dbReference>
<dbReference type="GO" id="GO:0051239">
    <property type="term" value="P:regulation of multicellular organismal process"/>
    <property type="evidence" value="ECO:0007669"/>
    <property type="project" value="UniProtKB-ARBA"/>
</dbReference>
<evidence type="ECO:0000256" key="7">
    <source>
        <dbReference type="RuleBase" id="RU361195"/>
    </source>
</evidence>
<dbReference type="SMART" id="SM00523">
    <property type="entry name" value="DWA"/>
    <property type="match status" value="1"/>
</dbReference>
<dbReference type="SUPFAM" id="SSF56366">
    <property type="entry name" value="SMAD MH1 domain"/>
    <property type="match status" value="1"/>
</dbReference>
<keyword evidence="3" id="KW-0862">Zinc</keyword>
<evidence type="ECO:0000256" key="5">
    <source>
        <dbReference type="ARBA" id="ARBA00023163"/>
    </source>
</evidence>
<proteinExistence type="inferred from homology"/>
<accession>A0A2A2LFW9</accession>
<dbReference type="InterPro" id="IPR008984">
    <property type="entry name" value="SMAD_FHA_dom_sf"/>
</dbReference>
<keyword evidence="4 7" id="KW-0805">Transcription regulation</keyword>
<keyword evidence="11" id="KW-1185">Reference proteome</keyword>
<dbReference type="Gene3D" id="2.60.200.10">
    <property type="match status" value="1"/>
</dbReference>
<comment type="caution">
    <text evidence="10">The sequence shown here is derived from an EMBL/GenBank/DDBJ whole genome shotgun (WGS) entry which is preliminary data.</text>
</comment>
<dbReference type="GO" id="GO:0071144">
    <property type="term" value="C:heteromeric SMAD protein complex"/>
    <property type="evidence" value="ECO:0007669"/>
    <property type="project" value="TreeGrafter"/>
</dbReference>
<evidence type="ECO:0000256" key="4">
    <source>
        <dbReference type="ARBA" id="ARBA00023015"/>
    </source>
</evidence>
<dbReference type="GO" id="GO:0009653">
    <property type="term" value="P:anatomical structure morphogenesis"/>
    <property type="evidence" value="ECO:0007669"/>
    <property type="project" value="TreeGrafter"/>
</dbReference>
<dbReference type="PROSITE" id="PS51075">
    <property type="entry name" value="MH1"/>
    <property type="match status" value="1"/>
</dbReference>
<dbReference type="Gene3D" id="3.90.520.10">
    <property type="entry name" value="SMAD MH1 domain"/>
    <property type="match status" value="1"/>
</dbReference>
<dbReference type="GO" id="GO:0030509">
    <property type="term" value="P:BMP signaling pathway"/>
    <property type="evidence" value="ECO:0007669"/>
    <property type="project" value="TreeGrafter"/>
</dbReference>
<dbReference type="GO" id="GO:0070411">
    <property type="term" value="F:I-SMAD binding"/>
    <property type="evidence" value="ECO:0007669"/>
    <property type="project" value="TreeGrafter"/>
</dbReference>
<dbReference type="GO" id="GO:0000981">
    <property type="term" value="F:DNA-binding transcription factor activity, RNA polymerase II-specific"/>
    <property type="evidence" value="ECO:0007669"/>
    <property type="project" value="TreeGrafter"/>
</dbReference>
<dbReference type="InterPro" id="IPR013790">
    <property type="entry name" value="Dwarfin"/>
</dbReference>
<dbReference type="InterPro" id="IPR036578">
    <property type="entry name" value="SMAD_MH1_sf"/>
</dbReference>
<dbReference type="Pfam" id="PF03165">
    <property type="entry name" value="MH1"/>
    <property type="match status" value="1"/>
</dbReference>
<feature type="domain" description="MH2" evidence="9">
    <location>
        <begin position="210"/>
        <end position="312"/>
    </location>
</feature>
<dbReference type="Pfam" id="PF03166">
    <property type="entry name" value="MH2"/>
    <property type="match status" value="1"/>
</dbReference>
<dbReference type="PROSITE" id="PS51076">
    <property type="entry name" value="MH2"/>
    <property type="match status" value="1"/>
</dbReference>
<dbReference type="GO" id="GO:0009791">
    <property type="term" value="P:post-embryonic development"/>
    <property type="evidence" value="ECO:0007669"/>
    <property type="project" value="UniProtKB-ARBA"/>
</dbReference>
<gene>
    <name evidence="10" type="ORF">WR25_04482</name>
</gene>
<evidence type="ECO:0000256" key="2">
    <source>
        <dbReference type="ARBA" id="ARBA00022723"/>
    </source>
</evidence>
<evidence type="ECO:0000259" key="9">
    <source>
        <dbReference type="PROSITE" id="PS51076"/>
    </source>
</evidence>
<dbReference type="PANTHER" id="PTHR13703">
    <property type="entry name" value="SMAD"/>
    <property type="match status" value="1"/>
</dbReference>
<dbReference type="GO" id="GO:0000978">
    <property type="term" value="F:RNA polymerase II cis-regulatory region sequence-specific DNA binding"/>
    <property type="evidence" value="ECO:0007669"/>
    <property type="project" value="TreeGrafter"/>
</dbReference>
<dbReference type="EMBL" id="LIAE01006806">
    <property type="protein sequence ID" value="PAV85040.1"/>
    <property type="molecule type" value="Genomic_DNA"/>
</dbReference>
<evidence type="ECO:0000256" key="6">
    <source>
        <dbReference type="ARBA" id="ARBA00023242"/>
    </source>
</evidence>
<dbReference type="GO" id="GO:0046872">
    <property type="term" value="F:metal ion binding"/>
    <property type="evidence" value="ECO:0007669"/>
    <property type="project" value="UniProtKB-KW"/>
</dbReference>
<dbReference type="InterPro" id="IPR003619">
    <property type="entry name" value="MAD_homology1_Dwarfin-type"/>
</dbReference>
<keyword evidence="5 7" id="KW-0804">Transcription</keyword>
<dbReference type="PANTHER" id="PTHR13703:SF61">
    <property type="entry name" value="PROTEIN MOTHERS AGAINST DPP"/>
    <property type="match status" value="1"/>
</dbReference>
<dbReference type="AlphaFoldDB" id="A0A2A2LFW9"/>
<evidence type="ECO:0000313" key="11">
    <source>
        <dbReference type="Proteomes" id="UP000218231"/>
    </source>
</evidence>
<keyword evidence="6 7" id="KW-0539">Nucleus</keyword>
<dbReference type="GO" id="GO:0050793">
    <property type="term" value="P:regulation of developmental process"/>
    <property type="evidence" value="ECO:0007669"/>
    <property type="project" value="UniProtKB-ARBA"/>
</dbReference>
<dbReference type="SUPFAM" id="SSF49879">
    <property type="entry name" value="SMAD/FHA domain"/>
    <property type="match status" value="1"/>
</dbReference>
<dbReference type="STRING" id="2018661.A0A2A2LFW9"/>
<evidence type="ECO:0000313" key="10">
    <source>
        <dbReference type="EMBL" id="PAV85040.1"/>
    </source>
</evidence>
<organism evidence="10 11">
    <name type="scientific">Diploscapter pachys</name>
    <dbReference type="NCBI Taxonomy" id="2018661"/>
    <lineage>
        <taxon>Eukaryota</taxon>
        <taxon>Metazoa</taxon>
        <taxon>Ecdysozoa</taxon>
        <taxon>Nematoda</taxon>
        <taxon>Chromadorea</taxon>
        <taxon>Rhabditida</taxon>
        <taxon>Rhabditina</taxon>
        <taxon>Rhabditomorpha</taxon>
        <taxon>Rhabditoidea</taxon>
        <taxon>Rhabditidae</taxon>
        <taxon>Diploscapter</taxon>
    </lineage>
</organism>
<sequence>MLKFDGLKSNITKHLGWKQGDEDENWAKRAIENLMKKLLKHNKDALTQLEYALQCKDSKPSECVTIPRSLDGRLQIANRKALPHVIYCRVYRWPDLQSHHELKAIESCRHCYESNQREVCINPYHYIRVENAGVLPPVLVPRTSELPPEIPPSIRKIQAMEASGSRMPQNIDATTNGAFSFASLNNQHSQYQQMEVDQGVLVPYVESEHWATISYYELNTRVGEQIKVSSPTITIDGYTDPTNNPSRISLGLFTNVNRNQQIENTRRHIGNGRNIDPLLDRNSSSCAVNVVGPCIKTNVTLSPPNFIYFIKS</sequence>
<dbReference type="SMART" id="SM00524">
    <property type="entry name" value="DWB"/>
    <property type="match status" value="1"/>
</dbReference>
<dbReference type="GO" id="GO:0005737">
    <property type="term" value="C:cytoplasm"/>
    <property type="evidence" value="ECO:0007669"/>
    <property type="project" value="UniProtKB-SubCell"/>
</dbReference>
<dbReference type="Proteomes" id="UP000218231">
    <property type="component" value="Unassembled WGS sequence"/>
</dbReference>
<comment type="subcellular location">
    <subcellularLocation>
        <location evidence="7">Cytoplasm</location>
    </subcellularLocation>
    <subcellularLocation>
        <location evidence="7">Nucleus</location>
    </subcellularLocation>
</comment>
<dbReference type="InterPro" id="IPR017855">
    <property type="entry name" value="SMAD-like_dom_sf"/>
</dbReference>
<feature type="domain" description="MH1" evidence="8">
    <location>
        <begin position="9"/>
        <end position="135"/>
    </location>
</feature>